<comment type="caution">
    <text evidence="1">The sequence shown here is derived from an EMBL/GenBank/DDBJ whole genome shotgun (WGS) entry which is preliminary data.</text>
</comment>
<gene>
    <name evidence="1" type="ORF">JOF33_001231</name>
</gene>
<protein>
    <submittedName>
        <fullName evidence="1">Uncharacterized protein</fullName>
    </submittedName>
</protein>
<reference evidence="1 2" key="1">
    <citation type="submission" date="2021-03" db="EMBL/GenBank/DDBJ databases">
        <title>Sequencing the genomes of 1000 actinobacteria strains.</title>
        <authorList>
            <person name="Klenk H.-P."/>
        </authorList>
    </citation>
    <scope>NUCLEOTIDE SEQUENCE [LARGE SCALE GENOMIC DNA]</scope>
    <source>
        <strain evidence="1 2">DSM 44506</strain>
    </source>
</reference>
<proteinExistence type="predicted"/>
<sequence length="40" mass="4299">MAGSGSSAPAPVPVISVPSLKDRELFARSARPFELERQLM</sequence>
<dbReference type="EMBL" id="JAGINY010000001">
    <property type="protein sequence ID" value="MBP2332532.1"/>
    <property type="molecule type" value="Genomic_DNA"/>
</dbReference>
<keyword evidence="2" id="KW-1185">Reference proteome</keyword>
<dbReference type="Proteomes" id="UP001519305">
    <property type="component" value="Unassembled WGS sequence"/>
</dbReference>
<accession>A0ABS4U792</accession>
<evidence type="ECO:0000313" key="2">
    <source>
        <dbReference type="Proteomes" id="UP001519305"/>
    </source>
</evidence>
<evidence type="ECO:0000313" key="1">
    <source>
        <dbReference type="EMBL" id="MBP2332532.1"/>
    </source>
</evidence>
<name>A0ABS4U792_9CORY</name>
<organism evidence="1 2">
    <name type="scientific">Corynebacterium freneyi</name>
    <dbReference type="NCBI Taxonomy" id="134034"/>
    <lineage>
        <taxon>Bacteria</taxon>
        <taxon>Bacillati</taxon>
        <taxon>Actinomycetota</taxon>
        <taxon>Actinomycetes</taxon>
        <taxon>Mycobacteriales</taxon>
        <taxon>Corynebacteriaceae</taxon>
        <taxon>Corynebacterium</taxon>
    </lineage>
</organism>